<dbReference type="InterPro" id="IPR051045">
    <property type="entry name" value="TonB-dependent_transducer"/>
</dbReference>
<dbReference type="SUPFAM" id="SSF74653">
    <property type="entry name" value="TolA/TonB C-terminal domain"/>
    <property type="match status" value="1"/>
</dbReference>
<evidence type="ECO:0000313" key="12">
    <source>
        <dbReference type="EMBL" id="QGY44719.1"/>
    </source>
</evidence>
<keyword evidence="9" id="KW-0472">Membrane</keyword>
<keyword evidence="4" id="KW-1003">Cell membrane</keyword>
<comment type="subcellular location">
    <subcellularLocation>
        <location evidence="1">Cell inner membrane</location>
        <topology evidence="1">Single-pass membrane protein</topology>
        <orientation evidence="1">Periplasmic side</orientation>
    </subcellularLocation>
</comment>
<evidence type="ECO:0000256" key="5">
    <source>
        <dbReference type="ARBA" id="ARBA00022519"/>
    </source>
</evidence>
<evidence type="ECO:0000256" key="8">
    <source>
        <dbReference type="ARBA" id="ARBA00022989"/>
    </source>
</evidence>
<evidence type="ECO:0000256" key="3">
    <source>
        <dbReference type="ARBA" id="ARBA00022448"/>
    </source>
</evidence>
<dbReference type="RefSeq" id="WP_158867296.1">
    <property type="nucleotide sequence ID" value="NZ_CP046401.1"/>
</dbReference>
<comment type="similarity">
    <text evidence="2">Belongs to the TonB family.</text>
</comment>
<evidence type="ECO:0000259" key="11">
    <source>
        <dbReference type="PROSITE" id="PS52015"/>
    </source>
</evidence>
<evidence type="ECO:0000256" key="6">
    <source>
        <dbReference type="ARBA" id="ARBA00022692"/>
    </source>
</evidence>
<keyword evidence="13" id="KW-1185">Reference proteome</keyword>
<dbReference type="Gene3D" id="3.30.1150.10">
    <property type="match status" value="1"/>
</dbReference>
<evidence type="ECO:0000256" key="2">
    <source>
        <dbReference type="ARBA" id="ARBA00006555"/>
    </source>
</evidence>
<dbReference type="GO" id="GO:0015031">
    <property type="term" value="P:protein transport"/>
    <property type="evidence" value="ECO:0007669"/>
    <property type="project" value="UniProtKB-KW"/>
</dbReference>
<keyword evidence="7" id="KW-0653">Protein transport</keyword>
<dbReference type="PANTHER" id="PTHR33446">
    <property type="entry name" value="PROTEIN TONB-RELATED"/>
    <property type="match status" value="1"/>
</dbReference>
<sequence>MNKFQTISYRLIKALLTFTLLFSFVEATAQIPKEFDKYLQKTDTTNLYWQVDKNPSFKGGYESLVNFYQKHFIYPRDSRKNGIEGIVYVLFIVETNGEITNVVATNSVDGYLEKEAVKFIKKMPKWIPGEKDGRKVRVLNIQPVKFSLKD</sequence>
<evidence type="ECO:0000256" key="10">
    <source>
        <dbReference type="SAM" id="SignalP"/>
    </source>
</evidence>
<keyword evidence="6" id="KW-0812">Transmembrane</keyword>
<evidence type="ECO:0000256" key="9">
    <source>
        <dbReference type="ARBA" id="ARBA00023136"/>
    </source>
</evidence>
<dbReference type="InterPro" id="IPR037682">
    <property type="entry name" value="TonB_C"/>
</dbReference>
<evidence type="ECO:0000256" key="1">
    <source>
        <dbReference type="ARBA" id="ARBA00004383"/>
    </source>
</evidence>
<feature type="signal peptide" evidence="10">
    <location>
        <begin position="1"/>
        <end position="29"/>
    </location>
</feature>
<dbReference type="GO" id="GO:0031992">
    <property type="term" value="F:energy transducer activity"/>
    <property type="evidence" value="ECO:0007669"/>
    <property type="project" value="TreeGrafter"/>
</dbReference>
<dbReference type="PANTHER" id="PTHR33446:SF2">
    <property type="entry name" value="PROTEIN TONB"/>
    <property type="match status" value="1"/>
</dbReference>
<dbReference type="EMBL" id="CP046401">
    <property type="protein sequence ID" value="QGY44719.1"/>
    <property type="molecule type" value="Genomic_DNA"/>
</dbReference>
<dbReference type="NCBIfam" id="TIGR01352">
    <property type="entry name" value="tonB_Cterm"/>
    <property type="match status" value="1"/>
</dbReference>
<dbReference type="PROSITE" id="PS52015">
    <property type="entry name" value="TONB_CTD"/>
    <property type="match status" value="1"/>
</dbReference>
<feature type="chain" id="PRO_5026172897" evidence="10">
    <location>
        <begin position="30"/>
        <end position="150"/>
    </location>
</feature>
<keyword evidence="8" id="KW-1133">Transmembrane helix</keyword>
<evidence type="ECO:0000313" key="13">
    <source>
        <dbReference type="Proteomes" id="UP000428260"/>
    </source>
</evidence>
<keyword evidence="5" id="KW-0997">Cell inner membrane</keyword>
<reference evidence="12 13" key="1">
    <citation type="submission" date="2019-11" db="EMBL/GenBank/DDBJ databases">
        <authorList>
            <person name="Zheng R.K."/>
            <person name="Sun C.M."/>
        </authorList>
    </citation>
    <scope>NUCLEOTIDE SEQUENCE [LARGE SCALE GENOMIC DNA]</scope>
    <source>
        <strain evidence="12 13">WC007</strain>
    </source>
</reference>
<feature type="domain" description="TonB C-terminal" evidence="11">
    <location>
        <begin position="59"/>
        <end position="150"/>
    </location>
</feature>
<proteinExistence type="inferred from homology"/>
<dbReference type="InterPro" id="IPR006260">
    <property type="entry name" value="TonB/TolA_C"/>
</dbReference>
<evidence type="ECO:0000256" key="7">
    <source>
        <dbReference type="ARBA" id="ARBA00022927"/>
    </source>
</evidence>
<dbReference type="Proteomes" id="UP000428260">
    <property type="component" value="Chromosome"/>
</dbReference>
<evidence type="ECO:0000256" key="4">
    <source>
        <dbReference type="ARBA" id="ARBA00022475"/>
    </source>
</evidence>
<keyword evidence="10" id="KW-0732">Signal</keyword>
<accession>A0A6I6JTX7</accession>
<dbReference type="Pfam" id="PF03544">
    <property type="entry name" value="TonB_C"/>
    <property type="match status" value="1"/>
</dbReference>
<protein>
    <submittedName>
        <fullName evidence="12">TonB family protein</fullName>
    </submittedName>
</protein>
<dbReference type="GO" id="GO:0098797">
    <property type="term" value="C:plasma membrane protein complex"/>
    <property type="evidence" value="ECO:0007669"/>
    <property type="project" value="TreeGrafter"/>
</dbReference>
<dbReference type="KEGG" id="mcos:GM418_13895"/>
<dbReference type="GO" id="GO:0055085">
    <property type="term" value="P:transmembrane transport"/>
    <property type="evidence" value="ECO:0007669"/>
    <property type="project" value="InterPro"/>
</dbReference>
<gene>
    <name evidence="12" type="ORF">GM418_13895</name>
</gene>
<keyword evidence="3" id="KW-0813">Transport</keyword>
<dbReference type="AlphaFoldDB" id="A0A6I6JTX7"/>
<organism evidence="12 13">
    <name type="scientific">Maribellus comscasis</name>
    <dbReference type="NCBI Taxonomy" id="2681766"/>
    <lineage>
        <taxon>Bacteria</taxon>
        <taxon>Pseudomonadati</taxon>
        <taxon>Bacteroidota</taxon>
        <taxon>Bacteroidia</taxon>
        <taxon>Marinilabiliales</taxon>
        <taxon>Prolixibacteraceae</taxon>
        <taxon>Maribellus</taxon>
    </lineage>
</organism>
<name>A0A6I6JTX7_9BACT</name>